<organism evidence="1 2">
    <name type="scientific">Aspergillus kawachii</name>
    <name type="common">White koji mold</name>
    <name type="synonym">Aspergillus awamori var. kawachi</name>
    <dbReference type="NCBI Taxonomy" id="1069201"/>
    <lineage>
        <taxon>Eukaryota</taxon>
        <taxon>Fungi</taxon>
        <taxon>Dikarya</taxon>
        <taxon>Ascomycota</taxon>
        <taxon>Pezizomycotina</taxon>
        <taxon>Eurotiomycetes</taxon>
        <taxon>Eurotiomycetidae</taxon>
        <taxon>Eurotiales</taxon>
        <taxon>Aspergillaceae</taxon>
        <taxon>Aspergillus</taxon>
        <taxon>Aspergillus subgen. Circumdati</taxon>
    </lineage>
</organism>
<keyword evidence="2" id="KW-1185">Reference proteome</keyword>
<sequence length="139" mass="15460">MVCRKNSKQASGELTLWRLGKRERTSPTRDWRRNGLRPPGRRSWDSGEIPRFFSPSPMIHAILTASLQLQFSKSLLSTRSLPHHDLLPLSAESLLISSRADVVPSLQIFSTLSPASPPLPHCLETLLIGVKPLNQSACI</sequence>
<proteinExistence type="predicted"/>
<dbReference type="AlphaFoldDB" id="A0A7R7WE05"/>
<gene>
    <name evidence="1" type="ORF">AKAW2_51120A</name>
</gene>
<dbReference type="EMBL" id="AP024429">
    <property type="protein sequence ID" value="BCS00779.1"/>
    <property type="molecule type" value="Genomic_DNA"/>
</dbReference>
<reference evidence="1" key="1">
    <citation type="submission" date="2021-01" db="EMBL/GenBank/DDBJ databases">
        <authorList>
            <consortium name="Aspergillus luchuensis mut. kawachii IFO 4304 genome sequencing consortium"/>
            <person name="Kazuki M."/>
            <person name="Futagami T."/>
        </authorList>
    </citation>
    <scope>NUCLEOTIDE SEQUENCE</scope>
    <source>
        <strain evidence="1">IFO 4308</strain>
    </source>
</reference>
<evidence type="ECO:0000313" key="2">
    <source>
        <dbReference type="Proteomes" id="UP000661280"/>
    </source>
</evidence>
<name>A0A7R7WE05_ASPKA</name>
<dbReference type="RefSeq" id="XP_041544541.1">
    <property type="nucleotide sequence ID" value="XM_041691014.1"/>
</dbReference>
<accession>A0A7R7WE05</accession>
<evidence type="ECO:0000313" key="1">
    <source>
        <dbReference type="EMBL" id="BCS00779.1"/>
    </source>
</evidence>
<dbReference type="KEGG" id="aluc:AKAW2_51120A"/>
<protein>
    <submittedName>
        <fullName evidence="1">Uncharacterized protein</fullName>
    </submittedName>
</protein>
<dbReference type="Proteomes" id="UP000661280">
    <property type="component" value="Chromosome 5"/>
</dbReference>
<reference evidence="1" key="2">
    <citation type="submission" date="2021-02" db="EMBL/GenBank/DDBJ databases">
        <title>Aspergillus luchuensis mut. kawachii IFO 4304 genome sequence.</title>
        <authorList>
            <person name="Mori K."/>
            <person name="Kadooka C."/>
            <person name="Goto M."/>
            <person name="Futagami T."/>
        </authorList>
    </citation>
    <scope>NUCLEOTIDE SEQUENCE</scope>
    <source>
        <strain evidence="1">IFO 4308</strain>
    </source>
</reference>
<dbReference type="GeneID" id="64962100"/>